<comment type="caution">
    <text evidence="1">The sequence shown here is derived from an EMBL/GenBank/DDBJ whole genome shotgun (WGS) entry which is preliminary data.</text>
</comment>
<name>A0ABQ5E8L7_9ASTR</name>
<evidence type="ECO:0000313" key="1">
    <source>
        <dbReference type="EMBL" id="GJT47222.1"/>
    </source>
</evidence>
<evidence type="ECO:0000313" key="2">
    <source>
        <dbReference type="Proteomes" id="UP001151760"/>
    </source>
</evidence>
<accession>A0ABQ5E8L7</accession>
<keyword evidence="2" id="KW-1185">Reference proteome</keyword>
<dbReference type="Proteomes" id="UP001151760">
    <property type="component" value="Unassembled WGS sequence"/>
</dbReference>
<organism evidence="1 2">
    <name type="scientific">Tanacetum coccineum</name>
    <dbReference type="NCBI Taxonomy" id="301880"/>
    <lineage>
        <taxon>Eukaryota</taxon>
        <taxon>Viridiplantae</taxon>
        <taxon>Streptophyta</taxon>
        <taxon>Embryophyta</taxon>
        <taxon>Tracheophyta</taxon>
        <taxon>Spermatophyta</taxon>
        <taxon>Magnoliopsida</taxon>
        <taxon>eudicotyledons</taxon>
        <taxon>Gunneridae</taxon>
        <taxon>Pentapetalae</taxon>
        <taxon>asterids</taxon>
        <taxon>campanulids</taxon>
        <taxon>Asterales</taxon>
        <taxon>Asteraceae</taxon>
        <taxon>Asteroideae</taxon>
        <taxon>Anthemideae</taxon>
        <taxon>Anthemidinae</taxon>
        <taxon>Tanacetum</taxon>
    </lineage>
</organism>
<protein>
    <submittedName>
        <fullName evidence="1">Uncharacterized protein</fullName>
    </submittedName>
</protein>
<reference evidence="1" key="1">
    <citation type="journal article" date="2022" name="Int. J. Mol. Sci.">
        <title>Draft Genome of Tanacetum Coccineum: Genomic Comparison of Closely Related Tanacetum-Family Plants.</title>
        <authorList>
            <person name="Yamashiro T."/>
            <person name="Shiraishi A."/>
            <person name="Nakayama K."/>
            <person name="Satake H."/>
        </authorList>
    </citation>
    <scope>NUCLEOTIDE SEQUENCE</scope>
</reference>
<dbReference type="EMBL" id="BQNB010016050">
    <property type="protein sequence ID" value="GJT47222.1"/>
    <property type="molecule type" value="Genomic_DNA"/>
</dbReference>
<sequence>MTRTTKAKENASNVEIQIISSENAQNYQETIIKEPTSEDHRVIATKKEKKRLRMKNVLWLKHPMRIPYNGQALFRNEWDLASLAYSQETEGPYHTDLPTLDDIGRFLQLDRVELNRTIKRQNVTLTPNQILTRELRKDMK</sequence>
<feature type="non-terminal residue" evidence="1">
    <location>
        <position position="140"/>
    </location>
</feature>
<reference evidence="1" key="2">
    <citation type="submission" date="2022-01" db="EMBL/GenBank/DDBJ databases">
        <authorList>
            <person name="Yamashiro T."/>
            <person name="Shiraishi A."/>
            <person name="Satake H."/>
            <person name="Nakayama K."/>
        </authorList>
    </citation>
    <scope>NUCLEOTIDE SEQUENCE</scope>
</reference>
<gene>
    <name evidence="1" type="ORF">Tco_0955937</name>
</gene>
<proteinExistence type="predicted"/>